<sequence>MASQSCIILALFIAIFSFSSMDTAFAARHLLQNIPGLPDFSTPPTLPPLTIPNVLCNGSIFTFLPILCPPSSSTSTTIP</sequence>
<dbReference type="AlphaFoldDB" id="A0A0R0J9C4"/>
<accession>A0A0R0J9C4</accession>
<reference evidence="2 3" key="1">
    <citation type="journal article" date="2010" name="Nature">
        <title>Genome sequence of the palaeopolyploid soybean.</title>
        <authorList>
            <person name="Schmutz J."/>
            <person name="Cannon S.B."/>
            <person name="Schlueter J."/>
            <person name="Ma J."/>
            <person name="Mitros T."/>
            <person name="Nelson W."/>
            <person name="Hyten D.L."/>
            <person name="Song Q."/>
            <person name="Thelen J.J."/>
            <person name="Cheng J."/>
            <person name="Xu D."/>
            <person name="Hellsten U."/>
            <person name="May G.D."/>
            <person name="Yu Y."/>
            <person name="Sakurai T."/>
            <person name="Umezawa T."/>
            <person name="Bhattacharyya M.K."/>
            <person name="Sandhu D."/>
            <person name="Valliyodan B."/>
            <person name="Lindquist E."/>
            <person name="Peto M."/>
            <person name="Grant D."/>
            <person name="Shu S."/>
            <person name="Goodstein D."/>
            <person name="Barry K."/>
            <person name="Futrell-Griggs M."/>
            <person name="Abernathy B."/>
            <person name="Du J."/>
            <person name="Tian Z."/>
            <person name="Zhu L."/>
            <person name="Gill N."/>
            <person name="Joshi T."/>
            <person name="Libault M."/>
            <person name="Sethuraman A."/>
            <person name="Zhang X.-C."/>
            <person name="Shinozaki K."/>
            <person name="Nguyen H.T."/>
            <person name="Wing R.A."/>
            <person name="Cregan P."/>
            <person name="Specht J."/>
            <person name="Grimwood J."/>
            <person name="Rokhsar D."/>
            <person name="Stacey G."/>
            <person name="Shoemaker R.C."/>
            <person name="Jackson S.A."/>
        </authorList>
    </citation>
    <scope>NUCLEOTIDE SEQUENCE [LARGE SCALE GENOMIC DNA]</scope>
    <source>
        <strain evidence="3">cv. Williams 82</strain>
        <tissue evidence="2">Callus</tissue>
    </source>
</reference>
<feature type="chain" id="PRO_5014521950" evidence="1">
    <location>
        <begin position="27"/>
        <end position="79"/>
    </location>
</feature>
<evidence type="ECO:0000313" key="3">
    <source>
        <dbReference type="EnsemblPlants" id="KRH49810"/>
    </source>
</evidence>
<dbReference type="PANTHER" id="PTHR48216:SF1">
    <property type="match status" value="1"/>
</dbReference>
<dbReference type="Proteomes" id="UP000008827">
    <property type="component" value="Chromosome 7"/>
</dbReference>
<evidence type="ECO:0000313" key="4">
    <source>
        <dbReference type="Proteomes" id="UP000008827"/>
    </source>
</evidence>
<evidence type="ECO:0000313" key="2">
    <source>
        <dbReference type="EMBL" id="KRH49810.1"/>
    </source>
</evidence>
<dbReference type="EMBL" id="CM000840">
    <property type="protein sequence ID" value="KRH49810.1"/>
    <property type="molecule type" value="Genomic_DNA"/>
</dbReference>
<keyword evidence="1" id="KW-0732">Signal</keyword>
<proteinExistence type="predicted"/>
<organism evidence="2">
    <name type="scientific">Glycine max</name>
    <name type="common">Soybean</name>
    <name type="synonym">Glycine hispida</name>
    <dbReference type="NCBI Taxonomy" id="3847"/>
    <lineage>
        <taxon>Eukaryota</taxon>
        <taxon>Viridiplantae</taxon>
        <taxon>Streptophyta</taxon>
        <taxon>Embryophyta</taxon>
        <taxon>Tracheophyta</taxon>
        <taxon>Spermatophyta</taxon>
        <taxon>Magnoliopsida</taxon>
        <taxon>eudicotyledons</taxon>
        <taxon>Gunneridae</taxon>
        <taxon>Pentapetalae</taxon>
        <taxon>rosids</taxon>
        <taxon>fabids</taxon>
        <taxon>Fabales</taxon>
        <taxon>Fabaceae</taxon>
        <taxon>Papilionoideae</taxon>
        <taxon>50 kb inversion clade</taxon>
        <taxon>NPAAA clade</taxon>
        <taxon>indigoferoid/millettioid clade</taxon>
        <taxon>Phaseoleae</taxon>
        <taxon>Glycine</taxon>
        <taxon>Glycine subgen. Soja</taxon>
    </lineage>
</organism>
<keyword evidence="4" id="KW-1185">Reference proteome</keyword>
<feature type="signal peptide" evidence="1">
    <location>
        <begin position="1"/>
        <end position="26"/>
    </location>
</feature>
<dbReference type="PANTHER" id="PTHR48216">
    <property type="match status" value="1"/>
</dbReference>
<dbReference type="EnsemblPlants" id="KRH49810">
    <property type="protein sequence ID" value="KRH49810"/>
    <property type="gene ID" value="GLYMA_07G181400"/>
</dbReference>
<name>A0A0R0J9C4_SOYBN</name>
<protein>
    <submittedName>
        <fullName evidence="2 3">Uncharacterized protein</fullName>
    </submittedName>
</protein>
<reference evidence="3" key="2">
    <citation type="submission" date="2018-02" db="UniProtKB">
        <authorList>
            <consortium name="EnsemblPlants"/>
        </authorList>
    </citation>
    <scope>IDENTIFICATION</scope>
    <source>
        <strain evidence="3">Williams 82</strain>
    </source>
</reference>
<dbReference type="Gramene" id="KRH49810">
    <property type="protein sequence ID" value="KRH49810"/>
    <property type="gene ID" value="GLYMA_07G181400"/>
</dbReference>
<gene>
    <name evidence="2" type="ORF">GLYMA_07G181400</name>
</gene>
<dbReference type="InParanoid" id="A0A0R0J9C4"/>
<reference evidence="2" key="3">
    <citation type="submission" date="2018-07" db="EMBL/GenBank/DDBJ databases">
        <title>WGS assembly of Glycine max.</title>
        <authorList>
            <person name="Schmutz J."/>
            <person name="Cannon S."/>
            <person name="Schlueter J."/>
            <person name="Ma J."/>
            <person name="Mitros T."/>
            <person name="Nelson W."/>
            <person name="Hyten D."/>
            <person name="Song Q."/>
            <person name="Thelen J."/>
            <person name="Cheng J."/>
            <person name="Xu D."/>
            <person name="Hellsten U."/>
            <person name="May G."/>
            <person name="Yu Y."/>
            <person name="Sakurai T."/>
            <person name="Umezawa T."/>
            <person name="Bhattacharyya M."/>
            <person name="Sandhu D."/>
            <person name="Valliyodan B."/>
            <person name="Lindquist E."/>
            <person name="Peto M."/>
            <person name="Grant D."/>
            <person name="Shu S."/>
            <person name="Goodstein D."/>
            <person name="Barry K."/>
            <person name="Futrell-Griggs M."/>
            <person name="Abernathy B."/>
            <person name="Du J."/>
            <person name="Tian Z."/>
            <person name="Zhu L."/>
            <person name="Gill N."/>
            <person name="Joshi T."/>
            <person name="Libault M."/>
            <person name="Sethuraman A."/>
            <person name="Zhang X."/>
            <person name="Shinozaki K."/>
            <person name="Nguyen H."/>
            <person name="Wing R."/>
            <person name="Cregan P."/>
            <person name="Specht J."/>
            <person name="Grimwood J."/>
            <person name="Rokhsar D."/>
            <person name="Stacey G."/>
            <person name="Shoemaker R."/>
            <person name="Jackson S."/>
        </authorList>
    </citation>
    <scope>NUCLEOTIDE SEQUENCE</scope>
    <source>
        <tissue evidence="2">Callus</tissue>
    </source>
</reference>
<evidence type="ECO:0000256" key="1">
    <source>
        <dbReference type="SAM" id="SignalP"/>
    </source>
</evidence>